<dbReference type="EMBL" id="JAPNOA010000026">
    <property type="protein sequence ID" value="MCY0965475.1"/>
    <property type="molecule type" value="Genomic_DNA"/>
</dbReference>
<feature type="transmembrane region" description="Helical" evidence="1">
    <location>
        <begin position="58"/>
        <end position="78"/>
    </location>
</feature>
<evidence type="ECO:0000256" key="1">
    <source>
        <dbReference type="SAM" id="Phobius"/>
    </source>
</evidence>
<dbReference type="AlphaFoldDB" id="A0A9X3EE08"/>
<comment type="caution">
    <text evidence="2">The sequence shown here is derived from an EMBL/GenBank/DDBJ whole genome shotgun (WGS) entry which is preliminary data.</text>
</comment>
<feature type="transmembrane region" description="Helical" evidence="1">
    <location>
        <begin position="28"/>
        <end position="46"/>
    </location>
</feature>
<gene>
    <name evidence="2" type="ORF">OUO13_09770</name>
</gene>
<name>A0A9X3EE08_9GAMM</name>
<accession>A0A9X3EE08</accession>
<organism evidence="2 3">
    <name type="scientific">Parathalassolituus penaei</name>
    <dbReference type="NCBI Taxonomy" id="2997323"/>
    <lineage>
        <taxon>Bacteria</taxon>
        <taxon>Pseudomonadati</taxon>
        <taxon>Pseudomonadota</taxon>
        <taxon>Gammaproteobacteria</taxon>
        <taxon>Oceanospirillales</taxon>
        <taxon>Oceanospirillaceae</taxon>
        <taxon>Parathalassolituus</taxon>
    </lineage>
</organism>
<keyword evidence="3" id="KW-1185">Reference proteome</keyword>
<dbReference type="RefSeq" id="WP_283173686.1">
    <property type="nucleotide sequence ID" value="NZ_JAPNOA010000026.1"/>
</dbReference>
<reference evidence="2" key="1">
    <citation type="submission" date="2022-11" db="EMBL/GenBank/DDBJ databases">
        <title>Parathalassolutuus dongxingensis gen. nov., sp. nov., a novel member of family Oceanospirillaceae isolated from a coastal shrimp pond in Guangxi, China.</title>
        <authorList>
            <person name="Chen H."/>
        </authorList>
    </citation>
    <scope>NUCLEOTIDE SEQUENCE</scope>
    <source>
        <strain evidence="2">G-43</strain>
    </source>
</reference>
<sequence>MSNNQKIDFLYQSIADTQSTIRAIDVKLGFLFVVAFLPVAGLEKIISLYETLKAASNLYFYSMLLFGFLWLASIYTLFKSTISISNPSRHVSGQLPKGIFYGGNIFTLNAIDNFFNFPVKSNQEVDQFSQDLPENEAEIIKELSFEKIKISYIREIKIRRSSLCGRLIFSWICLGFALWILYLLKVGF</sequence>
<keyword evidence="1" id="KW-1133">Transmembrane helix</keyword>
<feature type="transmembrane region" description="Helical" evidence="1">
    <location>
        <begin position="163"/>
        <end position="184"/>
    </location>
</feature>
<dbReference type="Proteomes" id="UP001150830">
    <property type="component" value="Unassembled WGS sequence"/>
</dbReference>
<evidence type="ECO:0000313" key="3">
    <source>
        <dbReference type="Proteomes" id="UP001150830"/>
    </source>
</evidence>
<keyword evidence="1" id="KW-0812">Transmembrane</keyword>
<keyword evidence="1" id="KW-0472">Membrane</keyword>
<evidence type="ECO:0000313" key="2">
    <source>
        <dbReference type="EMBL" id="MCY0965475.1"/>
    </source>
</evidence>
<protein>
    <submittedName>
        <fullName evidence="2">Uncharacterized protein</fullName>
    </submittedName>
</protein>
<proteinExistence type="predicted"/>